<reference evidence="1 2" key="1">
    <citation type="journal article" date="2019" name="Mol. Ecol. Resour.">
        <title>Improving Illumina assemblies with Hi-C and long reads: an example with the North African dromedary.</title>
        <authorList>
            <person name="Elbers J.P."/>
            <person name="Rogers M.F."/>
            <person name="Perelman P.L."/>
            <person name="Proskuryakova A.A."/>
            <person name="Serdyukova N.A."/>
            <person name="Johnson W.E."/>
            <person name="Horin P."/>
            <person name="Corander J."/>
            <person name="Murphy D."/>
            <person name="Burger P.A."/>
        </authorList>
    </citation>
    <scope>NUCLEOTIDE SEQUENCE [LARGE SCALE GENOMIC DNA]</scope>
    <source>
        <strain evidence="1">Drom800</strain>
        <tissue evidence="1">Blood</tissue>
    </source>
</reference>
<keyword evidence="2" id="KW-1185">Reference proteome</keyword>
<sequence length="86" mass="9899">MLIINTRMPFLLLESANTEEKMNPSLMLRIRLCEWKRETTRTTDDNHDEEEEFSLPVAYSAATTGSKFPPRIEFGGTDSTHPFHVV</sequence>
<dbReference type="AlphaFoldDB" id="A0A5N4C2F7"/>
<dbReference type="EMBL" id="JWIN03000037">
    <property type="protein sequence ID" value="KAB1253038.1"/>
    <property type="molecule type" value="Genomic_DNA"/>
</dbReference>
<organism evidence="1 2">
    <name type="scientific">Camelus dromedarius</name>
    <name type="common">Dromedary</name>
    <name type="synonym">Arabian camel</name>
    <dbReference type="NCBI Taxonomy" id="9838"/>
    <lineage>
        <taxon>Eukaryota</taxon>
        <taxon>Metazoa</taxon>
        <taxon>Chordata</taxon>
        <taxon>Craniata</taxon>
        <taxon>Vertebrata</taxon>
        <taxon>Euteleostomi</taxon>
        <taxon>Mammalia</taxon>
        <taxon>Eutheria</taxon>
        <taxon>Laurasiatheria</taxon>
        <taxon>Artiodactyla</taxon>
        <taxon>Tylopoda</taxon>
        <taxon>Camelidae</taxon>
        <taxon>Camelus</taxon>
    </lineage>
</organism>
<evidence type="ECO:0000313" key="1">
    <source>
        <dbReference type="EMBL" id="KAB1253038.1"/>
    </source>
</evidence>
<comment type="caution">
    <text evidence="1">The sequence shown here is derived from an EMBL/GenBank/DDBJ whole genome shotgun (WGS) entry which is preliminary data.</text>
</comment>
<name>A0A5N4C2F7_CAMDR</name>
<dbReference type="Proteomes" id="UP000299084">
    <property type="component" value="Unassembled WGS sequence"/>
</dbReference>
<accession>A0A5N4C2F7</accession>
<proteinExistence type="predicted"/>
<evidence type="ECO:0000313" key="2">
    <source>
        <dbReference type="Proteomes" id="UP000299084"/>
    </source>
</evidence>
<protein>
    <submittedName>
        <fullName evidence="1">Uncharacterized protein</fullName>
    </submittedName>
</protein>
<gene>
    <name evidence="1" type="ORF">Cadr_000002588</name>
</gene>